<keyword evidence="1" id="KW-0175">Coiled coil</keyword>
<dbReference type="Proteomes" id="UP000237798">
    <property type="component" value="Unassembled WGS sequence"/>
</dbReference>
<comment type="caution">
    <text evidence="3">The sequence shown here is derived from an EMBL/GenBank/DDBJ whole genome shotgun (WGS) entry which is preliminary data.</text>
</comment>
<keyword evidence="2" id="KW-1133">Transmembrane helix</keyword>
<name>A0A2T0BSR1_9CLOT</name>
<proteinExistence type="predicted"/>
<evidence type="ECO:0000256" key="2">
    <source>
        <dbReference type="SAM" id="Phobius"/>
    </source>
</evidence>
<sequence>MSDLSILFTITALAVGVGIIVLIFLPYLKKKDVDTEEVLGKVENGLHKDMVGVLVSGGKLLDILSIIERCADIGVGQAEQLNISSQLTADQRKKSAEDYVYSVFDKLGIGVDDNVKAIISGAIESKVYELKSSEEKKSDLQTEVQVEILQLKTQNSQLRTERKKLQQENEELKKKIADYIQSTAEPAKNATDAVASAQPVQ</sequence>
<dbReference type="RefSeq" id="WP_106007597.1">
    <property type="nucleotide sequence ID" value="NZ_PVXP01000001.1"/>
</dbReference>
<organism evidence="3 4">
    <name type="scientific">Clostridium luticellarii</name>
    <dbReference type="NCBI Taxonomy" id="1691940"/>
    <lineage>
        <taxon>Bacteria</taxon>
        <taxon>Bacillati</taxon>
        <taxon>Bacillota</taxon>
        <taxon>Clostridia</taxon>
        <taxon>Eubacteriales</taxon>
        <taxon>Clostridiaceae</taxon>
        <taxon>Clostridium</taxon>
    </lineage>
</organism>
<feature type="transmembrane region" description="Helical" evidence="2">
    <location>
        <begin position="6"/>
        <end position="28"/>
    </location>
</feature>
<keyword evidence="4" id="KW-1185">Reference proteome</keyword>
<reference evidence="3 4" key="1">
    <citation type="submission" date="2018-03" db="EMBL/GenBank/DDBJ databases">
        <title>Genome sequence of Clostridium luticellarii DSM 29923.</title>
        <authorList>
            <person name="Poehlein A."/>
            <person name="Daniel R."/>
        </authorList>
    </citation>
    <scope>NUCLEOTIDE SEQUENCE [LARGE SCALE GENOMIC DNA]</scope>
    <source>
        <strain evidence="3 4">DSM 29923</strain>
    </source>
</reference>
<gene>
    <name evidence="3" type="ORF">CLLU_00660</name>
</gene>
<keyword evidence="2" id="KW-0472">Membrane</keyword>
<evidence type="ECO:0000256" key="1">
    <source>
        <dbReference type="SAM" id="Coils"/>
    </source>
</evidence>
<evidence type="ECO:0000313" key="4">
    <source>
        <dbReference type="Proteomes" id="UP000237798"/>
    </source>
</evidence>
<accession>A0A2T0BSR1</accession>
<dbReference type="AlphaFoldDB" id="A0A2T0BSR1"/>
<dbReference type="EMBL" id="PVXP01000001">
    <property type="protein sequence ID" value="PRR86900.1"/>
    <property type="molecule type" value="Genomic_DNA"/>
</dbReference>
<feature type="coiled-coil region" evidence="1">
    <location>
        <begin position="148"/>
        <end position="182"/>
    </location>
</feature>
<evidence type="ECO:0000313" key="3">
    <source>
        <dbReference type="EMBL" id="PRR86900.1"/>
    </source>
</evidence>
<dbReference type="OrthoDB" id="1938851at2"/>
<keyword evidence="2" id="KW-0812">Transmembrane</keyword>
<protein>
    <submittedName>
        <fullName evidence="3">Uncharacterized protein</fullName>
    </submittedName>
</protein>